<evidence type="ECO:0008006" key="4">
    <source>
        <dbReference type="Google" id="ProtNLM"/>
    </source>
</evidence>
<feature type="transmembrane region" description="Helical" evidence="1">
    <location>
        <begin position="46"/>
        <end position="65"/>
    </location>
</feature>
<reference evidence="2 3" key="1">
    <citation type="submission" date="2020-02" db="EMBL/GenBank/DDBJ databases">
        <title>Shewanella WXL01 sp. nov., a marine bacterium isolated from green algae in Luhuitou Fringing Reef (Northern South China Sea).</title>
        <authorList>
            <person name="Wang X."/>
        </authorList>
    </citation>
    <scope>NUCLEOTIDE SEQUENCE [LARGE SCALE GENOMIC DNA]</scope>
    <source>
        <strain evidence="2 3">MCCC 1A01895</strain>
    </source>
</reference>
<protein>
    <recommendedName>
        <fullName evidence="4">Antitermination protein NusG</fullName>
    </recommendedName>
</protein>
<comment type="caution">
    <text evidence="2">The sequence shown here is derived from an EMBL/GenBank/DDBJ whole genome shotgun (WGS) entry which is preliminary data.</text>
</comment>
<evidence type="ECO:0000313" key="3">
    <source>
        <dbReference type="Proteomes" id="UP000811844"/>
    </source>
</evidence>
<keyword evidence="3" id="KW-1185">Reference proteome</keyword>
<name>A0ABS5I4A8_9GAMM</name>
<evidence type="ECO:0000256" key="1">
    <source>
        <dbReference type="SAM" id="Phobius"/>
    </source>
</evidence>
<dbReference type="EMBL" id="JAAIKR010000010">
    <property type="protein sequence ID" value="MBR9728534.1"/>
    <property type="molecule type" value="Genomic_DNA"/>
</dbReference>
<evidence type="ECO:0000313" key="2">
    <source>
        <dbReference type="EMBL" id="MBR9728534.1"/>
    </source>
</evidence>
<keyword evidence="1" id="KW-0472">Membrane</keyword>
<dbReference type="RefSeq" id="WP_212593316.1">
    <property type="nucleotide sequence ID" value="NZ_JAAIKR010000010.1"/>
</dbReference>
<proteinExistence type="predicted"/>
<sequence>MLTKLLITILVIVGAMTYLRHGRKKQQQVTTKYELANEGRFSGAKLSIYCLILLSLSATVAYWGWGWYQDNIIVNVTITSPLEQKTQTYQVRKKDIEMQRITTVDGVQIRLSNQERITITPLAEIDNK</sequence>
<keyword evidence="1" id="KW-0812">Transmembrane</keyword>
<keyword evidence="1" id="KW-1133">Transmembrane helix</keyword>
<accession>A0ABS5I4A8</accession>
<dbReference type="Proteomes" id="UP000811844">
    <property type="component" value="Unassembled WGS sequence"/>
</dbReference>
<organism evidence="2 3">
    <name type="scientific">Shewanella intestini</name>
    <dbReference type="NCBI Taxonomy" id="2017544"/>
    <lineage>
        <taxon>Bacteria</taxon>
        <taxon>Pseudomonadati</taxon>
        <taxon>Pseudomonadota</taxon>
        <taxon>Gammaproteobacteria</taxon>
        <taxon>Alteromonadales</taxon>
        <taxon>Shewanellaceae</taxon>
        <taxon>Shewanella</taxon>
    </lineage>
</organism>
<gene>
    <name evidence="2" type="ORF">G3R48_11160</name>
</gene>